<dbReference type="GO" id="GO:0035485">
    <property type="term" value="F:adenine/guanine mispair binding"/>
    <property type="evidence" value="ECO:0007669"/>
    <property type="project" value="TreeGrafter"/>
</dbReference>
<dbReference type="EMBL" id="RKRK01000004">
    <property type="protein sequence ID" value="RPF55137.1"/>
    <property type="molecule type" value="Genomic_DNA"/>
</dbReference>
<dbReference type="GO" id="GO:0006298">
    <property type="term" value="P:mismatch repair"/>
    <property type="evidence" value="ECO:0007669"/>
    <property type="project" value="TreeGrafter"/>
</dbReference>
<keyword evidence="10 14" id="KW-0408">Iron</keyword>
<accession>A0A3N5BCH9</accession>
<comment type="caution">
    <text evidence="16">The sequence shown here is derived from an EMBL/GenBank/DDBJ whole genome shotgun (WGS) entry which is preliminary data.</text>
</comment>
<dbReference type="GO" id="GO:0046872">
    <property type="term" value="F:metal ion binding"/>
    <property type="evidence" value="ECO:0007669"/>
    <property type="project" value="UniProtKB-UniRule"/>
</dbReference>
<dbReference type="InterPro" id="IPR015797">
    <property type="entry name" value="NUDIX_hydrolase-like_dom_sf"/>
</dbReference>
<comment type="similarity">
    <text evidence="3 14">Belongs to the Nth/MutY family.</text>
</comment>
<dbReference type="GO" id="GO:0000701">
    <property type="term" value="F:purine-specific mismatch base pair DNA N-glycosylase activity"/>
    <property type="evidence" value="ECO:0007669"/>
    <property type="project" value="UniProtKB-EC"/>
</dbReference>
<evidence type="ECO:0000256" key="13">
    <source>
        <dbReference type="ARBA" id="ARBA00023295"/>
    </source>
</evidence>
<keyword evidence="17" id="KW-1185">Reference proteome</keyword>
<keyword evidence="7" id="KW-0479">Metal-binding</keyword>
<keyword evidence="8 14" id="KW-0227">DNA damage</keyword>
<dbReference type="InterPro" id="IPR003265">
    <property type="entry name" value="HhH-GPD_domain"/>
</dbReference>
<dbReference type="PANTHER" id="PTHR42944">
    <property type="entry name" value="ADENINE DNA GLYCOSYLASE"/>
    <property type="match status" value="1"/>
</dbReference>
<evidence type="ECO:0000256" key="1">
    <source>
        <dbReference type="ARBA" id="ARBA00000843"/>
    </source>
</evidence>
<evidence type="ECO:0000313" key="16">
    <source>
        <dbReference type="EMBL" id="RPF55137.1"/>
    </source>
</evidence>
<dbReference type="Gene3D" id="1.10.1670.10">
    <property type="entry name" value="Helix-hairpin-Helix base-excision DNA repair enzymes (C-terminal)"/>
    <property type="match status" value="1"/>
</dbReference>
<evidence type="ECO:0000256" key="11">
    <source>
        <dbReference type="ARBA" id="ARBA00023014"/>
    </source>
</evidence>
<dbReference type="InterPro" id="IPR029119">
    <property type="entry name" value="MutY_C"/>
</dbReference>
<dbReference type="STRING" id="1849491.BVH56_02180"/>
<dbReference type="SMART" id="SM00525">
    <property type="entry name" value="FES"/>
    <property type="match status" value="1"/>
</dbReference>
<keyword evidence="11" id="KW-0411">Iron-sulfur</keyword>
<dbReference type="PANTHER" id="PTHR42944:SF1">
    <property type="entry name" value="ADENINE DNA GLYCOSYLASE"/>
    <property type="match status" value="1"/>
</dbReference>
<comment type="function">
    <text evidence="2">Adenine glycosylase active on G-A mispairs. MutY also corrects error-prone DNA synthesis past GO lesions which are due to the oxidatively damaged form of guanine: 7,8-dihydro-8-oxoguanine (8-oxo-dGTP).</text>
</comment>
<evidence type="ECO:0000256" key="9">
    <source>
        <dbReference type="ARBA" id="ARBA00022801"/>
    </source>
</evidence>
<comment type="cofactor">
    <cofactor evidence="14">
        <name>[4Fe-4S] cluster</name>
        <dbReference type="ChEBI" id="CHEBI:49883"/>
    </cofactor>
    <text evidence="14">Binds 1 [4Fe-4S] cluster.</text>
</comment>
<dbReference type="AlphaFoldDB" id="A0A1Q1G0E7"/>
<accession>A0A1Q1G0E7</accession>
<organism evidence="16 17">
    <name type="scientific">Abyssicoccus albus</name>
    <dbReference type="NCBI Taxonomy" id="1817405"/>
    <lineage>
        <taxon>Bacteria</taxon>
        <taxon>Bacillati</taxon>
        <taxon>Bacillota</taxon>
        <taxon>Bacilli</taxon>
        <taxon>Bacillales</taxon>
        <taxon>Abyssicoccaceae</taxon>
    </lineage>
</organism>
<evidence type="ECO:0000313" key="17">
    <source>
        <dbReference type="Proteomes" id="UP000277108"/>
    </source>
</evidence>
<dbReference type="InterPro" id="IPR044298">
    <property type="entry name" value="MIG/MutY"/>
</dbReference>
<dbReference type="SUPFAM" id="SSF48150">
    <property type="entry name" value="DNA-glycosylase"/>
    <property type="match status" value="1"/>
</dbReference>
<dbReference type="GO" id="GO:0032357">
    <property type="term" value="F:oxidized purine DNA binding"/>
    <property type="evidence" value="ECO:0007669"/>
    <property type="project" value="TreeGrafter"/>
</dbReference>
<dbReference type="Pfam" id="PF14815">
    <property type="entry name" value="NUDIX_4"/>
    <property type="match status" value="1"/>
</dbReference>
<protein>
    <recommendedName>
        <fullName evidence="5 14">Adenine DNA glycosylase</fullName>
        <ecNumber evidence="4 14">3.2.2.31</ecNumber>
    </recommendedName>
</protein>
<reference evidence="16 17" key="1">
    <citation type="submission" date="2018-11" db="EMBL/GenBank/DDBJ databases">
        <title>Genomic Encyclopedia of Type Strains, Phase IV (KMG-IV): sequencing the most valuable type-strain genomes for metagenomic binning, comparative biology and taxonomic classification.</title>
        <authorList>
            <person name="Goeker M."/>
        </authorList>
    </citation>
    <scope>NUCLEOTIDE SEQUENCE [LARGE SCALE GENOMIC DNA]</scope>
    <source>
        <strain evidence="16 17">DSM 29158</strain>
    </source>
</reference>
<keyword evidence="13 14" id="KW-0326">Glycosidase</keyword>
<evidence type="ECO:0000256" key="10">
    <source>
        <dbReference type="ARBA" id="ARBA00023004"/>
    </source>
</evidence>
<evidence type="ECO:0000259" key="15">
    <source>
        <dbReference type="SMART" id="SM00478"/>
    </source>
</evidence>
<dbReference type="CDD" id="cd03431">
    <property type="entry name" value="NUDIX_DNA_Glycosylase_C-MutY"/>
    <property type="match status" value="1"/>
</dbReference>
<sequence>MYNESQYANNLLNWYEVNKRDLPWRHTSNPYYIWLSEMMLQQTQVSTVIPYYNAFIHKFPTIETLANAPIEEVYPYFEGLGYYRRIEHFHDAIKEVQSVYGGEVPHNANQFRQLKGVGDYTEGAVMSIAFNQLLPAVDGNVVRVFSRLDCKPYEVVSSKGKKYIKDRVETLIPLEAGDFNQSLMELGATVCTPKAPKCEQCPVQQHCEAYETYRVDEFPVKKKKTKKQHEYYDVFVIKTKQDELIIEQRPKTGLLRNMYQFPMFDYYDEEHVEQHINERIHIYDKAVHEIEHIFTHKVWHLTVHYGICLTDGSKHIVLDEKHNYPMSVSMKKIKEAFEQNNS</sequence>
<dbReference type="Gene3D" id="3.90.79.10">
    <property type="entry name" value="Nucleoside Triphosphate Pyrophosphohydrolase"/>
    <property type="match status" value="1"/>
</dbReference>
<dbReference type="Pfam" id="PF10576">
    <property type="entry name" value="EndIII_4Fe-2S"/>
    <property type="match status" value="1"/>
</dbReference>
<dbReference type="OrthoDB" id="9802365at2"/>
<dbReference type="SUPFAM" id="SSF55811">
    <property type="entry name" value="Nudix"/>
    <property type="match status" value="1"/>
</dbReference>
<dbReference type="RefSeq" id="WP_077139911.1">
    <property type="nucleotide sequence ID" value="NZ_CBCSGK010000007.1"/>
</dbReference>
<dbReference type="GO" id="GO:0051539">
    <property type="term" value="F:4 iron, 4 sulfur cluster binding"/>
    <property type="evidence" value="ECO:0007669"/>
    <property type="project" value="UniProtKB-UniRule"/>
</dbReference>
<evidence type="ECO:0000256" key="6">
    <source>
        <dbReference type="ARBA" id="ARBA00022485"/>
    </source>
</evidence>
<proteinExistence type="inferred from homology"/>
<dbReference type="FunFam" id="1.10.340.30:FF:000002">
    <property type="entry name" value="Adenine DNA glycosylase"/>
    <property type="match status" value="1"/>
</dbReference>
<dbReference type="GO" id="GO:0006284">
    <property type="term" value="P:base-excision repair"/>
    <property type="evidence" value="ECO:0007669"/>
    <property type="project" value="UniProtKB-UniRule"/>
</dbReference>
<keyword evidence="12" id="KW-0234">DNA repair</keyword>
<name>A0A1Q1G0E7_9BACL</name>
<evidence type="ECO:0000256" key="3">
    <source>
        <dbReference type="ARBA" id="ARBA00008343"/>
    </source>
</evidence>
<evidence type="ECO:0000256" key="5">
    <source>
        <dbReference type="ARBA" id="ARBA00022023"/>
    </source>
</evidence>
<dbReference type="InterPro" id="IPR023170">
    <property type="entry name" value="HhH_base_excis_C"/>
</dbReference>
<dbReference type="GO" id="GO:0034039">
    <property type="term" value="F:8-oxo-7,8-dihydroguanine DNA N-glycosylase activity"/>
    <property type="evidence" value="ECO:0007669"/>
    <property type="project" value="TreeGrafter"/>
</dbReference>
<evidence type="ECO:0000256" key="2">
    <source>
        <dbReference type="ARBA" id="ARBA00002933"/>
    </source>
</evidence>
<dbReference type="Proteomes" id="UP000277108">
    <property type="component" value="Unassembled WGS sequence"/>
</dbReference>
<dbReference type="Pfam" id="PF00730">
    <property type="entry name" value="HhH-GPD"/>
    <property type="match status" value="1"/>
</dbReference>
<dbReference type="EC" id="3.2.2.31" evidence="4 14"/>
<evidence type="ECO:0000256" key="14">
    <source>
        <dbReference type="RuleBase" id="RU365096"/>
    </source>
</evidence>
<comment type="catalytic activity">
    <reaction evidence="1 14">
        <text>Hydrolyzes free adenine bases from 7,8-dihydro-8-oxoguanine:adenine mismatched double-stranded DNA, leaving an apurinic site.</text>
        <dbReference type="EC" id="3.2.2.31"/>
    </reaction>
</comment>
<evidence type="ECO:0000256" key="8">
    <source>
        <dbReference type="ARBA" id="ARBA00022763"/>
    </source>
</evidence>
<keyword evidence="6" id="KW-0004">4Fe-4S</keyword>
<dbReference type="InterPro" id="IPR003651">
    <property type="entry name" value="Endonuclease3_FeS-loop_motif"/>
</dbReference>
<evidence type="ECO:0000256" key="12">
    <source>
        <dbReference type="ARBA" id="ARBA00023204"/>
    </source>
</evidence>
<dbReference type="SMART" id="SM00478">
    <property type="entry name" value="ENDO3c"/>
    <property type="match status" value="1"/>
</dbReference>
<dbReference type="InterPro" id="IPR005760">
    <property type="entry name" value="A/G_AdeGlyc_MutY"/>
</dbReference>
<gene>
    <name evidence="16" type="ORF">EDD62_1461</name>
</gene>
<dbReference type="Gene3D" id="1.10.340.30">
    <property type="entry name" value="Hypothetical protein, domain 2"/>
    <property type="match status" value="1"/>
</dbReference>
<feature type="domain" description="HhH-GPD" evidence="15">
    <location>
        <begin position="39"/>
        <end position="189"/>
    </location>
</feature>
<dbReference type="CDD" id="cd00056">
    <property type="entry name" value="ENDO3c"/>
    <property type="match status" value="1"/>
</dbReference>
<keyword evidence="9" id="KW-0378">Hydrolase</keyword>
<dbReference type="NCBIfam" id="TIGR01084">
    <property type="entry name" value="mutY"/>
    <property type="match status" value="1"/>
</dbReference>
<evidence type="ECO:0000256" key="7">
    <source>
        <dbReference type="ARBA" id="ARBA00022723"/>
    </source>
</evidence>
<evidence type="ECO:0000256" key="4">
    <source>
        <dbReference type="ARBA" id="ARBA00012045"/>
    </source>
</evidence>
<dbReference type="InterPro" id="IPR011257">
    <property type="entry name" value="DNA_glycosylase"/>
</dbReference>